<accession>A0A9P4MH07</accession>
<feature type="region of interest" description="Disordered" evidence="1">
    <location>
        <begin position="262"/>
        <end position="281"/>
    </location>
</feature>
<name>A0A9P4MH07_9PEZI</name>
<evidence type="ECO:0000313" key="2">
    <source>
        <dbReference type="EMBL" id="KAF2104964.1"/>
    </source>
</evidence>
<reference evidence="2" key="1">
    <citation type="journal article" date="2020" name="Stud. Mycol.">
        <title>101 Dothideomycetes genomes: a test case for predicting lifestyles and emergence of pathogens.</title>
        <authorList>
            <person name="Haridas S."/>
            <person name="Albert R."/>
            <person name="Binder M."/>
            <person name="Bloem J."/>
            <person name="Labutti K."/>
            <person name="Salamov A."/>
            <person name="Andreopoulos B."/>
            <person name="Baker S."/>
            <person name="Barry K."/>
            <person name="Bills G."/>
            <person name="Bluhm B."/>
            <person name="Cannon C."/>
            <person name="Castanera R."/>
            <person name="Culley D."/>
            <person name="Daum C."/>
            <person name="Ezra D."/>
            <person name="Gonzalez J."/>
            <person name="Henrissat B."/>
            <person name="Kuo A."/>
            <person name="Liang C."/>
            <person name="Lipzen A."/>
            <person name="Lutzoni F."/>
            <person name="Magnuson J."/>
            <person name="Mondo S."/>
            <person name="Nolan M."/>
            <person name="Ohm R."/>
            <person name="Pangilinan J."/>
            <person name="Park H.-J."/>
            <person name="Ramirez L."/>
            <person name="Alfaro M."/>
            <person name="Sun H."/>
            <person name="Tritt A."/>
            <person name="Yoshinaga Y."/>
            <person name="Zwiers L.-H."/>
            <person name="Turgeon B."/>
            <person name="Goodwin S."/>
            <person name="Spatafora J."/>
            <person name="Crous P."/>
            <person name="Grigoriev I."/>
        </authorList>
    </citation>
    <scope>NUCLEOTIDE SEQUENCE</scope>
    <source>
        <strain evidence="2">CBS 133067</strain>
    </source>
</reference>
<feature type="compositionally biased region" description="Low complexity" evidence="1">
    <location>
        <begin position="60"/>
        <end position="79"/>
    </location>
</feature>
<keyword evidence="3" id="KW-1185">Reference proteome</keyword>
<comment type="caution">
    <text evidence="2">The sequence shown here is derived from an EMBL/GenBank/DDBJ whole genome shotgun (WGS) entry which is preliminary data.</text>
</comment>
<dbReference type="AlphaFoldDB" id="A0A9P4MH07"/>
<organism evidence="2 3">
    <name type="scientific">Rhizodiscina lignyota</name>
    <dbReference type="NCBI Taxonomy" id="1504668"/>
    <lineage>
        <taxon>Eukaryota</taxon>
        <taxon>Fungi</taxon>
        <taxon>Dikarya</taxon>
        <taxon>Ascomycota</taxon>
        <taxon>Pezizomycotina</taxon>
        <taxon>Dothideomycetes</taxon>
        <taxon>Pleosporomycetidae</taxon>
        <taxon>Aulographales</taxon>
        <taxon>Rhizodiscinaceae</taxon>
        <taxon>Rhizodiscina</taxon>
    </lineage>
</organism>
<proteinExistence type="predicted"/>
<evidence type="ECO:0000256" key="1">
    <source>
        <dbReference type="SAM" id="MobiDB-lite"/>
    </source>
</evidence>
<protein>
    <submittedName>
        <fullName evidence="2">Uncharacterized protein</fullName>
    </submittedName>
</protein>
<dbReference type="EMBL" id="ML978121">
    <property type="protein sequence ID" value="KAF2104964.1"/>
    <property type="molecule type" value="Genomic_DNA"/>
</dbReference>
<sequence length="281" mass="30618">MCTNNISLRSSEHFLANLSQFLKMTTITISPLVTGTTHLPLSPISQSPISMAIAEVESTAPPVSSSPIPTTSTGWTSTESEPETIPLIGPGASFPFELFVQRAPTPPRAHLITVPDVPSDALEIEALGQGYSPTSSLSFKGPTYRSSSISPIAEEQESFSDNTESCVDNEPDSHLAMAGGPAKDGWGRPRSTRLSLAQAIRLGVYGRTIHIDRKEKRRGRMWPNGFSAAPVPPFEKMETVAEEEGEGVGDKVRRIEERVMGDELERARKDSIRTEEEEEKL</sequence>
<evidence type="ECO:0000313" key="3">
    <source>
        <dbReference type="Proteomes" id="UP000799772"/>
    </source>
</evidence>
<feature type="region of interest" description="Disordered" evidence="1">
    <location>
        <begin position="60"/>
        <end position="82"/>
    </location>
</feature>
<dbReference type="Proteomes" id="UP000799772">
    <property type="component" value="Unassembled WGS sequence"/>
</dbReference>
<gene>
    <name evidence="2" type="ORF">NA57DRAFT_51754</name>
</gene>